<evidence type="ECO:0000313" key="3">
    <source>
        <dbReference type="Proteomes" id="UP000008916"/>
    </source>
</evidence>
<keyword evidence="3" id="KW-1185">Reference proteome</keyword>
<dbReference type="Proteomes" id="UP000008916">
    <property type="component" value="Plasmid pMSPYR101"/>
</dbReference>
<dbReference type="EMBL" id="CP002386">
    <property type="protein sequence ID" value="ADU01876.1"/>
    <property type="molecule type" value="Genomic_DNA"/>
</dbReference>
<proteinExistence type="predicted"/>
<evidence type="ECO:0000259" key="1">
    <source>
        <dbReference type="Pfam" id="PF08808"/>
    </source>
</evidence>
<accession>E6TPV3</accession>
<keyword evidence="2" id="KW-0614">Plasmid</keyword>
<protein>
    <recommendedName>
        <fullName evidence="1">RES domain-containing protein</fullName>
    </recommendedName>
</protein>
<evidence type="ECO:0000313" key="2">
    <source>
        <dbReference type="EMBL" id="ADU01876.1"/>
    </source>
</evidence>
<feature type="domain" description="RES" evidence="1">
    <location>
        <begin position="66"/>
        <end position="200"/>
    </location>
</feature>
<organism evidence="2 3">
    <name type="scientific">Mycolicibacterium gilvum (strain DSM 45189 / LMG 24558 / Spyr1)</name>
    <name type="common">Mycobacterium gilvum</name>
    <dbReference type="NCBI Taxonomy" id="278137"/>
    <lineage>
        <taxon>Bacteria</taxon>
        <taxon>Bacillati</taxon>
        <taxon>Actinomycetota</taxon>
        <taxon>Actinomycetes</taxon>
        <taxon>Mycobacteriales</taxon>
        <taxon>Mycobacteriaceae</taxon>
        <taxon>Mycolicibacterium</taxon>
    </lineage>
</organism>
<reference evidence="2 3" key="1">
    <citation type="journal article" date="2011" name="Stand. Genomic Sci.">
        <title>Complete genome sequence of Mycobacterium sp. strain (Spyr1) and reclassification to Mycobacterium gilvum Spyr1.</title>
        <authorList>
            <person name="Kallimanis A."/>
            <person name="Karabika E."/>
            <person name="Mavromatis K."/>
            <person name="Lapidus A."/>
            <person name="Labutti K.M."/>
            <person name="Liolios K."/>
            <person name="Ivanova N."/>
            <person name="Goodwin L."/>
            <person name="Woyke T."/>
            <person name="Velentzas A.D."/>
            <person name="Perisynakis A."/>
            <person name="Ouzounis C.C."/>
            <person name="Kyrpides N.C."/>
            <person name="Koukkou A.I."/>
            <person name="Drainas C."/>
        </authorList>
    </citation>
    <scope>NUCLEOTIDE SEQUENCE [LARGE SCALE GENOMIC DNA]</scope>
    <source>
        <strain evidence="3">DSM 45189 / LMG 24558 / Spyr1</strain>
    </source>
</reference>
<dbReference type="InterPro" id="IPR014914">
    <property type="entry name" value="RES_dom"/>
</dbReference>
<gene>
    <name evidence="2" type="ordered locus">Mspyr1_53510</name>
</gene>
<dbReference type="HOGENOM" id="CLU_103313_0_0_11"/>
<geneLocation type="plasmid" evidence="2 3">
    <name>pMSPYR101</name>
</geneLocation>
<name>E6TPV3_MYCSR</name>
<dbReference type="Pfam" id="PF08808">
    <property type="entry name" value="RES"/>
    <property type="match status" value="1"/>
</dbReference>
<dbReference type="KEGG" id="msp:Mspyr1_53510"/>
<sequence length="234" mass="26091">MVKQLDPPQRPLPRAAGFRWTWAPRPDAARWRWCRVYHRGTHTPDGMTFRQFGPLYRLDHHHAATPPQLDSENRRVLYVGADLATSASEVFGEAGIAAICPRYRVSILAPTSPLPVFDLTKAGAAMAIGALPTLADGNEARALTQQWARAIFEDQPAGPTVRGVRYRTAYNFGTSLALWDCDDSVELVCDNAGRQQDYALDHPGIFGRFQVDMRKRRISVTTLPESDCALCRRG</sequence>
<dbReference type="AlphaFoldDB" id="E6TPV3"/>